<dbReference type="InterPro" id="IPR043128">
    <property type="entry name" value="Rev_trsase/Diguanyl_cyclase"/>
</dbReference>
<dbReference type="SMART" id="SM00267">
    <property type="entry name" value="GGDEF"/>
    <property type="match status" value="1"/>
</dbReference>
<dbReference type="Proteomes" id="UP000215509">
    <property type="component" value="Unassembled WGS sequence"/>
</dbReference>
<dbReference type="AlphaFoldDB" id="A0A229UW77"/>
<dbReference type="NCBIfam" id="TIGR00254">
    <property type="entry name" value="GGDEF"/>
    <property type="match status" value="1"/>
</dbReference>
<evidence type="ECO:0000313" key="4">
    <source>
        <dbReference type="Proteomes" id="UP000215509"/>
    </source>
</evidence>
<organism evidence="3 4">
    <name type="scientific">Paenibacillus rigui</name>
    <dbReference type="NCBI Taxonomy" id="554312"/>
    <lineage>
        <taxon>Bacteria</taxon>
        <taxon>Bacillati</taxon>
        <taxon>Bacillota</taxon>
        <taxon>Bacilli</taxon>
        <taxon>Bacillales</taxon>
        <taxon>Paenibacillaceae</taxon>
        <taxon>Paenibacillus</taxon>
    </lineage>
</organism>
<dbReference type="RefSeq" id="WP_094013584.1">
    <property type="nucleotide sequence ID" value="NZ_NMQW01000003.1"/>
</dbReference>
<feature type="transmembrane region" description="Helical" evidence="1">
    <location>
        <begin position="160"/>
        <end position="182"/>
    </location>
</feature>
<proteinExistence type="predicted"/>
<keyword evidence="1" id="KW-0472">Membrane</keyword>
<dbReference type="GO" id="GO:0005886">
    <property type="term" value="C:plasma membrane"/>
    <property type="evidence" value="ECO:0007669"/>
    <property type="project" value="TreeGrafter"/>
</dbReference>
<dbReference type="Gene3D" id="3.30.70.270">
    <property type="match status" value="1"/>
</dbReference>
<dbReference type="InterPro" id="IPR029787">
    <property type="entry name" value="Nucleotide_cyclase"/>
</dbReference>
<keyword evidence="1" id="KW-0812">Transmembrane</keyword>
<dbReference type="GO" id="GO:0043709">
    <property type="term" value="P:cell adhesion involved in single-species biofilm formation"/>
    <property type="evidence" value="ECO:0007669"/>
    <property type="project" value="TreeGrafter"/>
</dbReference>
<dbReference type="CDD" id="cd01949">
    <property type="entry name" value="GGDEF"/>
    <property type="match status" value="1"/>
</dbReference>
<dbReference type="PANTHER" id="PTHR45138">
    <property type="entry name" value="REGULATORY COMPONENTS OF SENSORY TRANSDUCTION SYSTEM"/>
    <property type="match status" value="1"/>
</dbReference>
<dbReference type="PANTHER" id="PTHR45138:SF9">
    <property type="entry name" value="DIGUANYLATE CYCLASE DGCM-RELATED"/>
    <property type="match status" value="1"/>
</dbReference>
<name>A0A229UW77_9BACL</name>
<evidence type="ECO:0000256" key="1">
    <source>
        <dbReference type="SAM" id="Phobius"/>
    </source>
</evidence>
<dbReference type="InterPro" id="IPR000160">
    <property type="entry name" value="GGDEF_dom"/>
</dbReference>
<reference evidence="3 4" key="1">
    <citation type="submission" date="2017-07" db="EMBL/GenBank/DDBJ databases">
        <title>Genome sequencing and assembly of Paenibacillus rigui.</title>
        <authorList>
            <person name="Mayilraj S."/>
        </authorList>
    </citation>
    <scope>NUCLEOTIDE SEQUENCE [LARGE SCALE GENOMIC DNA]</scope>
    <source>
        <strain evidence="3 4">JCM 16352</strain>
    </source>
</reference>
<gene>
    <name evidence="3" type="ORF">CF651_04085</name>
</gene>
<keyword evidence="1" id="KW-1133">Transmembrane helix</keyword>
<accession>A0A229UW77</accession>
<dbReference type="FunFam" id="3.30.70.270:FF:000001">
    <property type="entry name" value="Diguanylate cyclase domain protein"/>
    <property type="match status" value="1"/>
</dbReference>
<dbReference type="PROSITE" id="PS50887">
    <property type="entry name" value="GGDEF"/>
    <property type="match status" value="1"/>
</dbReference>
<dbReference type="GO" id="GO:0052621">
    <property type="term" value="F:diguanylate cyclase activity"/>
    <property type="evidence" value="ECO:0007669"/>
    <property type="project" value="TreeGrafter"/>
</dbReference>
<evidence type="ECO:0000313" key="3">
    <source>
        <dbReference type="EMBL" id="OXM87658.1"/>
    </source>
</evidence>
<feature type="domain" description="GGDEF" evidence="2">
    <location>
        <begin position="224"/>
        <end position="356"/>
    </location>
</feature>
<feature type="transmembrane region" description="Helical" evidence="1">
    <location>
        <begin position="96"/>
        <end position="117"/>
    </location>
</feature>
<comment type="caution">
    <text evidence="3">The sequence shown here is derived from an EMBL/GenBank/DDBJ whole genome shotgun (WGS) entry which is preliminary data.</text>
</comment>
<keyword evidence="4" id="KW-1185">Reference proteome</keyword>
<dbReference type="SUPFAM" id="SSF55073">
    <property type="entry name" value="Nucleotide cyclase"/>
    <property type="match status" value="1"/>
</dbReference>
<sequence length="373" mass="41948">MYLIPFTNACILIALSYVALKLKNRLFMERYETIIASLLTGFASILLMIPPLPDERLAACFCFAPIIMAGLRFGWKVALPSTILPALYVLEIQEPLTLTYVQIIQSIILPAVVSSLFFRKDPHQYCKMIPYADGIKISAVLVSVRMLLSLFLEQETSVDWFISNAFLLLLTVAAVWVLIMMYNDDNRSLILQRRLELQANQDGLTGLPNLRSFMNMARNTARFHPVTIMMIDIDNFKKYNDTYGHLQGDKLLREVGQVLGAAIHEQDYLARYGGEEFILMSHTTDPEQLSDYAQRLCDAIASHTVYGTDLSTTTISIGVSISRNQHDELLRIISEADEALYTSKALGKNRFTFYADFTIENAAVPPTGSFVSG</sequence>
<dbReference type="InterPro" id="IPR050469">
    <property type="entry name" value="Diguanylate_Cyclase"/>
</dbReference>
<protein>
    <submittedName>
        <fullName evidence="3">Diguanylate cyclase</fullName>
    </submittedName>
</protein>
<evidence type="ECO:0000259" key="2">
    <source>
        <dbReference type="PROSITE" id="PS50887"/>
    </source>
</evidence>
<feature type="transmembrane region" description="Helical" evidence="1">
    <location>
        <begin position="34"/>
        <end position="50"/>
    </location>
</feature>
<dbReference type="EMBL" id="NMQW01000003">
    <property type="protein sequence ID" value="OXM87658.1"/>
    <property type="molecule type" value="Genomic_DNA"/>
</dbReference>
<feature type="transmembrane region" description="Helical" evidence="1">
    <location>
        <begin position="6"/>
        <end position="22"/>
    </location>
</feature>
<dbReference type="GO" id="GO:1902201">
    <property type="term" value="P:negative regulation of bacterial-type flagellum-dependent cell motility"/>
    <property type="evidence" value="ECO:0007669"/>
    <property type="project" value="TreeGrafter"/>
</dbReference>
<dbReference type="Pfam" id="PF00990">
    <property type="entry name" value="GGDEF"/>
    <property type="match status" value="1"/>
</dbReference>
<dbReference type="OrthoDB" id="9759607at2"/>